<comment type="caution">
    <text evidence="2">The sequence shown here is derived from an EMBL/GenBank/DDBJ whole genome shotgun (WGS) entry which is preliminary data.</text>
</comment>
<organism evidence="2 3">
    <name type="scientific">Alicyclobacillus fodiniaquatilis</name>
    <dbReference type="NCBI Taxonomy" id="1661150"/>
    <lineage>
        <taxon>Bacteria</taxon>
        <taxon>Bacillati</taxon>
        <taxon>Bacillota</taxon>
        <taxon>Bacilli</taxon>
        <taxon>Bacillales</taxon>
        <taxon>Alicyclobacillaceae</taxon>
        <taxon>Alicyclobacillus</taxon>
    </lineage>
</organism>
<dbReference type="RefSeq" id="WP_377942183.1">
    <property type="nucleotide sequence ID" value="NZ_JBHUCX010000018.1"/>
</dbReference>
<keyword evidence="1" id="KW-0812">Transmembrane</keyword>
<protein>
    <submittedName>
        <fullName evidence="2">Uncharacterized protein</fullName>
    </submittedName>
</protein>
<gene>
    <name evidence="2" type="ORF">ACFSB2_06315</name>
</gene>
<evidence type="ECO:0000313" key="3">
    <source>
        <dbReference type="Proteomes" id="UP001597079"/>
    </source>
</evidence>
<proteinExistence type="predicted"/>
<keyword evidence="3" id="KW-1185">Reference proteome</keyword>
<reference evidence="3" key="1">
    <citation type="journal article" date="2019" name="Int. J. Syst. Evol. Microbiol.">
        <title>The Global Catalogue of Microorganisms (GCM) 10K type strain sequencing project: providing services to taxonomists for standard genome sequencing and annotation.</title>
        <authorList>
            <consortium name="The Broad Institute Genomics Platform"/>
            <consortium name="The Broad Institute Genome Sequencing Center for Infectious Disease"/>
            <person name="Wu L."/>
            <person name="Ma J."/>
        </authorList>
    </citation>
    <scope>NUCLEOTIDE SEQUENCE [LARGE SCALE GENOMIC DNA]</scope>
    <source>
        <strain evidence="3">CGMCC 1.12286</strain>
    </source>
</reference>
<dbReference type="Proteomes" id="UP001597079">
    <property type="component" value="Unassembled WGS sequence"/>
</dbReference>
<evidence type="ECO:0000256" key="1">
    <source>
        <dbReference type="SAM" id="Phobius"/>
    </source>
</evidence>
<sequence>MKPEIKVSFVVVFAILVASIVTNIYQYRTAHTVGYASHITINGVPAPDKIVWNGHTYWTEGAANQALVQLKWLGTVIVGNKNINIFAQVGQSTSPKQIFYIMGNRLATAVSHPGVGQ</sequence>
<evidence type="ECO:0000313" key="2">
    <source>
        <dbReference type="EMBL" id="MFD1674319.1"/>
    </source>
</evidence>
<name>A0ABW4JEZ4_9BACL</name>
<keyword evidence="1" id="KW-1133">Transmembrane helix</keyword>
<feature type="transmembrane region" description="Helical" evidence="1">
    <location>
        <begin position="7"/>
        <end position="25"/>
    </location>
</feature>
<keyword evidence="1" id="KW-0472">Membrane</keyword>
<accession>A0ABW4JEZ4</accession>
<dbReference type="EMBL" id="JBHUCX010000018">
    <property type="protein sequence ID" value="MFD1674319.1"/>
    <property type="molecule type" value="Genomic_DNA"/>
</dbReference>